<keyword evidence="1" id="KW-0812">Transmembrane</keyword>
<keyword evidence="1" id="KW-1133">Transmembrane helix</keyword>
<dbReference type="Gene3D" id="2.160.20.10">
    <property type="entry name" value="Single-stranded right-handed beta-helix, Pectin lyase-like"/>
    <property type="match status" value="1"/>
</dbReference>
<dbReference type="InterPro" id="IPR012334">
    <property type="entry name" value="Pectin_lyas_fold"/>
</dbReference>
<evidence type="ECO:0000256" key="1">
    <source>
        <dbReference type="SAM" id="Phobius"/>
    </source>
</evidence>
<proteinExistence type="predicted"/>
<organism evidence="2">
    <name type="scientific">marine sediment metagenome</name>
    <dbReference type="NCBI Taxonomy" id="412755"/>
    <lineage>
        <taxon>unclassified sequences</taxon>
        <taxon>metagenomes</taxon>
        <taxon>ecological metagenomes</taxon>
    </lineage>
</organism>
<dbReference type="AlphaFoldDB" id="X1L5W1"/>
<dbReference type="InterPro" id="IPR011050">
    <property type="entry name" value="Pectin_lyase_fold/virulence"/>
</dbReference>
<sequence>PFAGRILFPIRVFPFINICLALLAGYGLLYFSSVTKKIRIPLIIILFLAIYLGEHIILFPQTFPPKISKVNIPKFYREIKNEDFEAILNLPISAKRKIINRYGYYAALSGKKMMNPYNEGRFQIYLPKNADNEQLKRGFFELLSSWNVGYVIVHRDFLKKTDGKPVDRFSWLKSFCESSFYPEDNLFVYKIPSWNKIHENGNIIYIPRDFPSIQKGIEAVKDGDILLVAPGRYKENINFKDKAQFIAL</sequence>
<accession>X1L5W1</accession>
<reference evidence="2" key="1">
    <citation type="journal article" date="2014" name="Front. Microbiol.">
        <title>High frequency of phylogenetically diverse reductive dehalogenase-homologous genes in deep subseafloor sedimentary metagenomes.</title>
        <authorList>
            <person name="Kawai M."/>
            <person name="Futagami T."/>
            <person name="Toyoda A."/>
            <person name="Takaki Y."/>
            <person name="Nishi S."/>
            <person name="Hori S."/>
            <person name="Arai W."/>
            <person name="Tsubouchi T."/>
            <person name="Morono Y."/>
            <person name="Uchiyama I."/>
            <person name="Ito T."/>
            <person name="Fujiyama A."/>
            <person name="Inagaki F."/>
            <person name="Takami H."/>
        </authorList>
    </citation>
    <scope>NUCLEOTIDE SEQUENCE</scope>
    <source>
        <strain evidence="2">Expedition CK06-06</strain>
    </source>
</reference>
<feature type="non-terminal residue" evidence="2">
    <location>
        <position position="1"/>
    </location>
</feature>
<keyword evidence="1" id="KW-0472">Membrane</keyword>
<name>X1L5W1_9ZZZZ</name>
<comment type="caution">
    <text evidence="2">The sequence shown here is derived from an EMBL/GenBank/DDBJ whole genome shotgun (WGS) entry which is preliminary data.</text>
</comment>
<feature type="transmembrane region" description="Helical" evidence="1">
    <location>
        <begin position="12"/>
        <end position="32"/>
    </location>
</feature>
<gene>
    <name evidence="2" type="ORF">S06H3_13411</name>
</gene>
<feature type="transmembrane region" description="Helical" evidence="1">
    <location>
        <begin position="38"/>
        <end position="59"/>
    </location>
</feature>
<evidence type="ECO:0000313" key="2">
    <source>
        <dbReference type="EMBL" id="GAI14368.1"/>
    </source>
</evidence>
<protein>
    <submittedName>
        <fullName evidence="2">Uncharacterized protein</fullName>
    </submittedName>
</protein>
<dbReference type="EMBL" id="BARV01006547">
    <property type="protein sequence ID" value="GAI14368.1"/>
    <property type="molecule type" value="Genomic_DNA"/>
</dbReference>
<dbReference type="SUPFAM" id="SSF51126">
    <property type="entry name" value="Pectin lyase-like"/>
    <property type="match status" value="1"/>
</dbReference>